<dbReference type="AlphaFoldDB" id="A0A8J8M945"/>
<dbReference type="RefSeq" id="WP_212692830.1">
    <property type="nucleotide sequence ID" value="NZ_CP058561.1"/>
</dbReference>
<dbReference type="Proteomes" id="UP000677305">
    <property type="component" value="Chromosome"/>
</dbReference>
<dbReference type="SMART" id="SM01118">
    <property type="entry name" value="CYTH"/>
    <property type="match status" value="1"/>
</dbReference>
<dbReference type="InterPro" id="IPR012042">
    <property type="entry name" value="NeuTTM/CthTTM-like"/>
</dbReference>
<accession>A0A8J8M945</accession>
<organism evidence="3 4">
    <name type="scientific">Vallitalea guaymasensis</name>
    <dbReference type="NCBI Taxonomy" id="1185412"/>
    <lineage>
        <taxon>Bacteria</taxon>
        <taxon>Bacillati</taxon>
        <taxon>Bacillota</taxon>
        <taxon>Clostridia</taxon>
        <taxon>Lachnospirales</taxon>
        <taxon>Vallitaleaceae</taxon>
        <taxon>Vallitalea</taxon>
    </lineage>
</organism>
<dbReference type="EMBL" id="CP058561">
    <property type="protein sequence ID" value="QUH28609.1"/>
    <property type="molecule type" value="Genomic_DNA"/>
</dbReference>
<protein>
    <submittedName>
        <fullName evidence="3">CYTH domain-containing protein</fullName>
    </submittedName>
</protein>
<feature type="domain" description="CYTH" evidence="2">
    <location>
        <begin position="1"/>
        <end position="146"/>
    </location>
</feature>
<keyword evidence="4" id="KW-1185">Reference proteome</keyword>
<dbReference type="PIRSF" id="PIRSF016487">
    <property type="entry name" value="CYTH_UCP016487"/>
    <property type="match status" value="1"/>
</dbReference>
<gene>
    <name evidence="3" type="ORF">HYG85_06615</name>
</gene>
<dbReference type="InterPro" id="IPR023577">
    <property type="entry name" value="CYTH_domain"/>
</dbReference>
<reference evidence="3 4" key="1">
    <citation type="submission" date="2020-07" db="EMBL/GenBank/DDBJ databases">
        <title>Vallitalea guaymasensis genome.</title>
        <authorList>
            <person name="Postec A."/>
        </authorList>
    </citation>
    <scope>NUCLEOTIDE SEQUENCE [LARGE SCALE GENOMIC DNA]</scope>
    <source>
        <strain evidence="3 4">Ra1766G1</strain>
    </source>
</reference>
<dbReference type="KEGG" id="vgu:HYG85_06615"/>
<dbReference type="SUPFAM" id="SSF55154">
    <property type="entry name" value="CYTH-like phosphatases"/>
    <property type="match status" value="1"/>
</dbReference>
<dbReference type="PANTHER" id="PTHR40114:SF1">
    <property type="entry name" value="SLR0698 PROTEIN"/>
    <property type="match status" value="1"/>
</dbReference>
<dbReference type="PANTHER" id="PTHR40114">
    <property type="entry name" value="SLR0698 PROTEIN"/>
    <property type="match status" value="1"/>
</dbReference>
<evidence type="ECO:0000259" key="2">
    <source>
        <dbReference type="PROSITE" id="PS51707"/>
    </source>
</evidence>
<dbReference type="InterPro" id="IPR033469">
    <property type="entry name" value="CYTH-like_dom_sf"/>
</dbReference>
<evidence type="ECO:0000313" key="4">
    <source>
        <dbReference type="Proteomes" id="UP000677305"/>
    </source>
</evidence>
<dbReference type="Gene3D" id="2.40.320.10">
    <property type="entry name" value="Hypothetical Protein Pfu-838710-001"/>
    <property type="match status" value="1"/>
</dbReference>
<evidence type="ECO:0000256" key="1">
    <source>
        <dbReference type="PIRSR" id="PIRSR016487-1"/>
    </source>
</evidence>
<proteinExistence type="predicted"/>
<name>A0A8J8M945_9FIRM</name>
<evidence type="ECO:0000313" key="3">
    <source>
        <dbReference type="EMBL" id="QUH28609.1"/>
    </source>
</evidence>
<dbReference type="CDD" id="cd07761">
    <property type="entry name" value="CYTH-like_CthTTM-like"/>
    <property type="match status" value="1"/>
</dbReference>
<dbReference type="PROSITE" id="PS51707">
    <property type="entry name" value="CYTH"/>
    <property type="match status" value="1"/>
</dbReference>
<sequence>MEIEKKYLINLPLDKITKYPHINIEQGYICTNPVIRIRKTDESYYVTYKSSGLMIRQEFEDKISMEQYNTLKSKVDHNIISKKRYYIPLDKSLTVELDIFNDKLEGLIMAEVEFDSEESANSFIPPSWFVKEVTFDTRFHNSNLCKEENIRFLDTQL</sequence>
<feature type="active site" description="Proton acceptor" evidence="1">
    <location>
        <position position="28"/>
    </location>
</feature>